<dbReference type="AlphaFoldDB" id="A0A931B781"/>
<protein>
    <submittedName>
        <fullName evidence="3">Uncharacterized protein</fullName>
    </submittedName>
</protein>
<comment type="caution">
    <text evidence="3">The sequence shown here is derived from an EMBL/GenBank/DDBJ whole genome shotgun (WGS) entry which is preliminary data.</text>
</comment>
<feature type="compositionally biased region" description="Basic and acidic residues" evidence="1">
    <location>
        <begin position="18"/>
        <end position="35"/>
    </location>
</feature>
<keyword evidence="2" id="KW-0812">Transmembrane</keyword>
<keyword evidence="4" id="KW-1185">Reference proteome</keyword>
<dbReference type="InterPro" id="IPR006311">
    <property type="entry name" value="TAT_signal"/>
</dbReference>
<accession>A0A931B781</accession>
<evidence type="ECO:0000313" key="4">
    <source>
        <dbReference type="Proteomes" id="UP000657385"/>
    </source>
</evidence>
<feature type="compositionally biased region" description="Basic and acidic residues" evidence="1">
    <location>
        <begin position="1"/>
        <end position="10"/>
    </location>
</feature>
<evidence type="ECO:0000256" key="1">
    <source>
        <dbReference type="SAM" id="MobiDB-lite"/>
    </source>
</evidence>
<keyword evidence="2" id="KW-1133">Transmembrane helix</keyword>
<dbReference type="EMBL" id="JADPRT010000009">
    <property type="protein sequence ID" value="MBF9070747.1"/>
    <property type="molecule type" value="Genomic_DNA"/>
</dbReference>
<keyword evidence="2" id="KW-0472">Membrane</keyword>
<evidence type="ECO:0000256" key="2">
    <source>
        <dbReference type="SAM" id="Phobius"/>
    </source>
</evidence>
<name>A0A931B781_9ACTN</name>
<feature type="region of interest" description="Disordered" evidence="1">
    <location>
        <begin position="1"/>
        <end position="39"/>
    </location>
</feature>
<dbReference type="PROSITE" id="PS51318">
    <property type="entry name" value="TAT"/>
    <property type="match status" value="1"/>
</dbReference>
<gene>
    <name evidence="3" type="ORF">I2501_22270</name>
</gene>
<organism evidence="3 4">
    <name type="scientific">Streptacidiphilus fuscans</name>
    <dbReference type="NCBI Taxonomy" id="2789292"/>
    <lineage>
        <taxon>Bacteria</taxon>
        <taxon>Bacillati</taxon>
        <taxon>Actinomycetota</taxon>
        <taxon>Actinomycetes</taxon>
        <taxon>Kitasatosporales</taxon>
        <taxon>Streptomycetaceae</taxon>
        <taxon>Streptacidiphilus</taxon>
    </lineage>
</organism>
<dbReference type="RefSeq" id="WP_196195911.1">
    <property type="nucleotide sequence ID" value="NZ_JADPRT010000009.1"/>
</dbReference>
<sequence>MNESRTKAGTDTDAPDTDTARTDTTHTGHHALDPRTRRRAGVVAAVLVTAGLAAATALLPNPAQAQERPTPTPIGSAHATAQV</sequence>
<reference evidence="3" key="1">
    <citation type="submission" date="2020-11" db="EMBL/GenBank/DDBJ databases">
        <title>Isolation and identification of active actinomycetes.</title>
        <authorList>
            <person name="Yu B."/>
        </authorList>
    </citation>
    <scope>NUCLEOTIDE SEQUENCE</scope>
    <source>
        <strain evidence="3">NEAU-YB345</strain>
    </source>
</reference>
<feature type="transmembrane region" description="Helical" evidence="2">
    <location>
        <begin position="40"/>
        <end position="59"/>
    </location>
</feature>
<proteinExistence type="predicted"/>
<feature type="region of interest" description="Disordered" evidence="1">
    <location>
        <begin position="59"/>
        <end position="83"/>
    </location>
</feature>
<evidence type="ECO:0000313" key="3">
    <source>
        <dbReference type="EMBL" id="MBF9070747.1"/>
    </source>
</evidence>
<dbReference type="Proteomes" id="UP000657385">
    <property type="component" value="Unassembled WGS sequence"/>
</dbReference>